<feature type="compositionally biased region" description="Basic and acidic residues" evidence="7">
    <location>
        <begin position="366"/>
        <end position="376"/>
    </location>
</feature>
<feature type="region of interest" description="Disordered" evidence="7">
    <location>
        <begin position="306"/>
        <end position="385"/>
    </location>
</feature>
<evidence type="ECO:0000313" key="9">
    <source>
        <dbReference type="EMBL" id="KAK7282208.1"/>
    </source>
</evidence>
<dbReference type="InterPro" id="IPR037239">
    <property type="entry name" value="OSBP_sf"/>
</dbReference>
<dbReference type="InterPro" id="IPR000648">
    <property type="entry name" value="Oxysterol-bd"/>
</dbReference>
<evidence type="ECO:0000256" key="7">
    <source>
        <dbReference type="SAM" id="MobiDB-lite"/>
    </source>
</evidence>
<dbReference type="Pfam" id="PF01237">
    <property type="entry name" value="Oxysterol_BP"/>
    <property type="match status" value="1"/>
</dbReference>
<dbReference type="Gene3D" id="2.30.29.30">
    <property type="entry name" value="Pleckstrin-homology domain (PH domain)/Phosphotyrosine-binding domain (PTB)"/>
    <property type="match status" value="1"/>
</dbReference>
<evidence type="ECO:0000256" key="1">
    <source>
        <dbReference type="ARBA" id="ARBA00003361"/>
    </source>
</evidence>
<evidence type="ECO:0000256" key="6">
    <source>
        <dbReference type="ARBA" id="ARBA00023121"/>
    </source>
</evidence>
<evidence type="ECO:0000256" key="2">
    <source>
        <dbReference type="ARBA" id="ARBA00008842"/>
    </source>
</evidence>
<feature type="domain" description="PH" evidence="8">
    <location>
        <begin position="94"/>
        <end position="221"/>
    </location>
</feature>
<dbReference type="Proteomes" id="UP001372338">
    <property type="component" value="Unassembled WGS sequence"/>
</dbReference>
<dbReference type="CDD" id="cd13294">
    <property type="entry name" value="PH_ORP_plant"/>
    <property type="match status" value="1"/>
</dbReference>
<feature type="compositionally biased region" description="Polar residues" evidence="7">
    <location>
        <begin position="355"/>
        <end position="365"/>
    </location>
</feature>
<dbReference type="SUPFAM" id="SSF50729">
    <property type="entry name" value="PH domain-like"/>
    <property type="match status" value="1"/>
</dbReference>
<accession>A0AAN9FZB6</accession>
<gene>
    <name evidence="9" type="ORF">RIF29_10821</name>
</gene>
<dbReference type="Pfam" id="PF00169">
    <property type="entry name" value="PH"/>
    <property type="match status" value="1"/>
</dbReference>
<comment type="similarity">
    <text evidence="2">Belongs to the OSBP family.</text>
</comment>
<dbReference type="Gene3D" id="3.30.70.3490">
    <property type="match status" value="1"/>
</dbReference>
<keyword evidence="4" id="KW-0175">Coiled coil</keyword>
<feature type="compositionally biased region" description="Polar residues" evidence="7">
    <location>
        <begin position="318"/>
        <end position="334"/>
    </location>
</feature>
<feature type="compositionally biased region" description="Low complexity" evidence="7">
    <location>
        <begin position="50"/>
        <end position="76"/>
    </location>
</feature>
<dbReference type="GO" id="GO:0016020">
    <property type="term" value="C:membrane"/>
    <property type="evidence" value="ECO:0007669"/>
    <property type="project" value="TreeGrafter"/>
</dbReference>
<dbReference type="InterPro" id="IPR001849">
    <property type="entry name" value="PH_domain"/>
</dbReference>
<reference evidence="9 10" key="1">
    <citation type="submission" date="2024-01" db="EMBL/GenBank/DDBJ databases">
        <title>The genomes of 5 underutilized Papilionoideae crops provide insights into root nodulation and disease resistanc.</title>
        <authorList>
            <person name="Yuan L."/>
        </authorList>
    </citation>
    <scope>NUCLEOTIDE SEQUENCE [LARGE SCALE GENOMIC DNA]</scope>
    <source>
        <strain evidence="9">ZHUSHIDOU_FW_LH</strain>
        <tissue evidence="9">Leaf</tissue>
    </source>
</reference>
<dbReference type="AlphaFoldDB" id="A0AAN9FZB6"/>
<dbReference type="GO" id="GO:0006869">
    <property type="term" value="P:lipid transport"/>
    <property type="evidence" value="ECO:0007669"/>
    <property type="project" value="UniProtKB-KW"/>
</dbReference>
<sequence>MHSFRNHKNNRTEPPSAPPPRNRRSSSSELHHHQQHHHHYMPPPAEAPNSFRSLSSCSRSSASSQQRVQRSVSARFTRQNTSTRGEVLLNDVVGNGISGILYKWVNYGRGWRPRWFVLHDGVLSYYKIHGPHKLVLNREVENGFKVIGDESRRRIASQRHVLSRHREPVSEIHLMVCSIRENKSDEKRFSIYTGTKKRLHLRAESREDRATWMDAMMAVKDMYPRLSNAEIMAPVVSVVISTDKLRQRLLQEGVSESAIKESEDIMRAELTTLNRHIVALKQKQFMLIDTLRHLETDKVDLENTVVEDQIQSKEEGDSYQSTNEKYSEGSASDSSYEHDRDDHSNEDDAFFDTSDILSSSSVRSNGSEHLRSHQESEIGEETSPNGLCGAISPVASVGFNYPNVERRNKLPDPVEKESGVSLWSIIKDNIGKDLTKVCLPVYFNEPLSSLQKCCEDVEYSYLLDQAYEWGKMGNSFMRILHVAAFAVSGYASTSGRSCKPFNPLLGETYEADYPDKGIWFISEKVSHHPMIVACHCEGNGWRFYGDSNLKSKFWGRSIQVDPVGVLTLEFDDGEVFRWSKVTTSIYNLILGKLYCDHYGTMRVEGNRDHSCKIKFKEQSLIDRNPHQVHGIVEDKKGKNVATIFGKWDESLHYVIGGNSGKGKGPNVPSKPHLIWKRSQPAEHQTKYNLTQFAITLNEITPGLKEKLPPTDSRLRPDQRCLENGEYEMANTEKLRLEQRQRQARNMQEKGWKPRWFAKEKGSNTYHYLGGYLETREKGNWESCPDIFGQHSTDTDHNPSP</sequence>
<dbReference type="GO" id="GO:0032934">
    <property type="term" value="F:sterol binding"/>
    <property type="evidence" value="ECO:0007669"/>
    <property type="project" value="TreeGrafter"/>
</dbReference>
<evidence type="ECO:0000256" key="4">
    <source>
        <dbReference type="ARBA" id="ARBA00023054"/>
    </source>
</evidence>
<comment type="function">
    <text evidence="1">May be involved in the transport of sterols.</text>
</comment>
<dbReference type="GO" id="GO:0005829">
    <property type="term" value="C:cytosol"/>
    <property type="evidence" value="ECO:0007669"/>
    <property type="project" value="TreeGrafter"/>
</dbReference>
<proteinExistence type="inferred from homology"/>
<evidence type="ECO:0000256" key="3">
    <source>
        <dbReference type="ARBA" id="ARBA00022448"/>
    </source>
</evidence>
<feature type="region of interest" description="Disordered" evidence="7">
    <location>
        <begin position="1"/>
        <end position="77"/>
    </location>
</feature>
<comment type="caution">
    <text evidence="9">The sequence shown here is derived from an EMBL/GenBank/DDBJ whole genome shotgun (WGS) entry which is preliminary data.</text>
</comment>
<dbReference type="FunFam" id="2.40.160.120:FF:000006">
    <property type="entry name" value="oxysterol-binding protein-related protein 1D isoform X1"/>
    <property type="match status" value="1"/>
</dbReference>
<dbReference type="SUPFAM" id="SSF144000">
    <property type="entry name" value="Oxysterol-binding protein-like"/>
    <property type="match status" value="1"/>
</dbReference>
<dbReference type="SMART" id="SM00233">
    <property type="entry name" value="PH"/>
    <property type="match status" value="1"/>
</dbReference>
<dbReference type="EMBL" id="JAYWIO010000002">
    <property type="protein sequence ID" value="KAK7282208.1"/>
    <property type="molecule type" value="Genomic_DNA"/>
</dbReference>
<keyword evidence="6" id="KW-0446">Lipid-binding</keyword>
<dbReference type="InterPro" id="IPR011993">
    <property type="entry name" value="PH-like_dom_sf"/>
</dbReference>
<dbReference type="PANTHER" id="PTHR10972:SF171">
    <property type="entry name" value="OSBP(OXYSTEROL-BINDING PROTEIN)-RELATED PROTEIN 1C"/>
    <property type="match status" value="1"/>
</dbReference>
<evidence type="ECO:0000256" key="5">
    <source>
        <dbReference type="ARBA" id="ARBA00023055"/>
    </source>
</evidence>
<dbReference type="PROSITE" id="PS50003">
    <property type="entry name" value="PH_DOMAIN"/>
    <property type="match status" value="1"/>
</dbReference>
<evidence type="ECO:0000259" key="8">
    <source>
        <dbReference type="PROSITE" id="PS50003"/>
    </source>
</evidence>
<keyword evidence="10" id="KW-1185">Reference proteome</keyword>
<evidence type="ECO:0000313" key="10">
    <source>
        <dbReference type="Proteomes" id="UP001372338"/>
    </source>
</evidence>
<protein>
    <recommendedName>
        <fullName evidence="8">PH domain-containing protein</fullName>
    </recommendedName>
</protein>
<organism evidence="9 10">
    <name type="scientific">Crotalaria pallida</name>
    <name type="common">Smooth rattlebox</name>
    <name type="synonym">Crotalaria striata</name>
    <dbReference type="NCBI Taxonomy" id="3830"/>
    <lineage>
        <taxon>Eukaryota</taxon>
        <taxon>Viridiplantae</taxon>
        <taxon>Streptophyta</taxon>
        <taxon>Embryophyta</taxon>
        <taxon>Tracheophyta</taxon>
        <taxon>Spermatophyta</taxon>
        <taxon>Magnoliopsida</taxon>
        <taxon>eudicotyledons</taxon>
        <taxon>Gunneridae</taxon>
        <taxon>Pentapetalae</taxon>
        <taxon>rosids</taxon>
        <taxon>fabids</taxon>
        <taxon>Fabales</taxon>
        <taxon>Fabaceae</taxon>
        <taxon>Papilionoideae</taxon>
        <taxon>50 kb inversion clade</taxon>
        <taxon>genistoids sensu lato</taxon>
        <taxon>core genistoids</taxon>
        <taxon>Crotalarieae</taxon>
        <taxon>Crotalaria</taxon>
    </lineage>
</organism>
<keyword evidence="3" id="KW-0813">Transport</keyword>
<dbReference type="PANTHER" id="PTHR10972">
    <property type="entry name" value="OXYSTEROL-BINDING PROTEIN-RELATED"/>
    <property type="match status" value="1"/>
</dbReference>
<dbReference type="Gene3D" id="2.40.160.120">
    <property type="match status" value="1"/>
</dbReference>
<dbReference type="FunFam" id="3.30.70.3490:FF:000013">
    <property type="entry name" value="Oxysterol-binding protein-related protein 2A"/>
    <property type="match status" value="1"/>
</dbReference>
<name>A0AAN9FZB6_CROPI</name>
<keyword evidence="5" id="KW-0445">Lipid transport</keyword>